<dbReference type="GO" id="GO:0005634">
    <property type="term" value="C:nucleus"/>
    <property type="evidence" value="ECO:0007669"/>
    <property type="project" value="UniProtKB-SubCell"/>
</dbReference>
<accession>A0A8B8QUE3</accession>
<keyword evidence="2 6" id="KW-0479">Metal-binding</keyword>
<gene>
    <name evidence="10 11 12 13 14" type="primary">LOC115755414</name>
</gene>
<dbReference type="RefSeq" id="XP_030550658.1">
    <property type="nucleotide sequence ID" value="XM_030694798.1"/>
</dbReference>
<dbReference type="AlphaFoldDB" id="A0A8B8QUE3"/>
<evidence type="ECO:0000259" key="8">
    <source>
        <dbReference type="PROSITE" id="PS50966"/>
    </source>
</evidence>
<dbReference type="InterPro" id="IPR018289">
    <property type="entry name" value="MULE_transposase_dom"/>
</dbReference>
<dbReference type="GO" id="GO:0006355">
    <property type="term" value="P:regulation of DNA-templated transcription"/>
    <property type="evidence" value="ECO:0007669"/>
    <property type="project" value="UniProtKB-UniRule"/>
</dbReference>
<name>A0A8B8QUE3_9MYRT</name>
<feature type="compositionally biased region" description="Polar residues" evidence="7">
    <location>
        <begin position="715"/>
        <end position="726"/>
    </location>
</feature>
<comment type="function">
    <text evidence="6">Putative transcription activator involved in regulating light control of development.</text>
</comment>
<evidence type="ECO:0000313" key="11">
    <source>
        <dbReference type="RefSeq" id="XP_030550661.1"/>
    </source>
</evidence>
<dbReference type="Pfam" id="PF03101">
    <property type="entry name" value="FAR1"/>
    <property type="match status" value="1"/>
</dbReference>
<evidence type="ECO:0000256" key="6">
    <source>
        <dbReference type="RuleBase" id="RU367018"/>
    </source>
</evidence>
<organism evidence="9 10">
    <name type="scientific">Rhodamnia argentea</name>
    <dbReference type="NCBI Taxonomy" id="178133"/>
    <lineage>
        <taxon>Eukaryota</taxon>
        <taxon>Viridiplantae</taxon>
        <taxon>Streptophyta</taxon>
        <taxon>Embryophyta</taxon>
        <taxon>Tracheophyta</taxon>
        <taxon>Spermatophyta</taxon>
        <taxon>Magnoliopsida</taxon>
        <taxon>eudicotyledons</taxon>
        <taxon>Gunneridae</taxon>
        <taxon>Pentapetalae</taxon>
        <taxon>rosids</taxon>
        <taxon>malvids</taxon>
        <taxon>Myrtales</taxon>
        <taxon>Myrtaceae</taxon>
        <taxon>Myrtoideae</taxon>
        <taxon>Myrteae</taxon>
        <taxon>Australasian group</taxon>
        <taxon>Rhodamnia</taxon>
    </lineage>
</organism>
<comment type="subcellular location">
    <subcellularLocation>
        <location evidence="6">Nucleus</location>
    </subcellularLocation>
</comment>
<keyword evidence="6" id="KW-0539">Nucleus</keyword>
<dbReference type="InterPro" id="IPR004330">
    <property type="entry name" value="FAR1_DNA_bnd_dom"/>
</dbReference>
<dbReference type="GO" id="GO:0008270">
    <property type="term" value="F:zinc ion binding"/>
    <property type="evidence" value="ECO:0007669"/>
    <property type="project" value="UniProtKB-UniRule"/>
</dbReference>
<dbReference type="InterPro" id="IPR031052">
    <property type="entry name" value="FHY3/FAR1"/>
</dbReference>
<dbReference type="PROSITE" id="PS50966">
    <property type="entry name" value="ZF_SWIM"/>
    <property type="match status" value="1"/>
</dbReference>
<dbReference type="RefSeq" id="XP_030550661.1">
    <property type="nucleotide sequence ID" value="XM_030694801.1"/>
</dbReference>
<evidence type="ECO:0000313" key="14">
    <source>
        <dbReference type="RefSeq" id="XP_048141644.1"/>
    </source>
</evidence>
<dbReference type="RefSeq" id="XP_048141643.1">
    <property type="nucleotide sequence ID" value="XM_048285686.1"/>
</dbReference>
<feature type="domain" description="SWIM-type" evidence="8">
    <location>
        <begin position="601"/>
        <end position="639"/>
    </location>
</feature>
<dbReference type="KEGG" id="rarg:115755414"/>
<evidence type="ECO:0000256" key="4">
    <source>
        <dbReference type="ARBA" id="ARBA00022833"/>
    </source>
</evidence>
<dbReference type="Proteomes" id="UP000827889">
    <property type="component" value="Chromosome 9"/>
</dbReference>
<dbReference type="InterPro" id="IPR006564">
    <property type="entry name" value="Znf_PMZ"/>
</dbReference>
<protein>
    <recommendedName>
        <fullName evidence="6">Protein FAR1-RELATED SEQUENCE</fullName>
    </recommendedName>
</protein>
<proteinExistence type="inferred from homology"/>
<dbReference type="RefSeq" id="XP_048141644.1">
    <property type="nucleotide sequence ID" value="XM_048285687.1"/>
</dbReference>
<sequence length="782" mass="89018">MGIDLEQFSGECQKEATLLNTNGNTIHCCDEGHVGDGYVINPPVVSEVDREKDGPNWGRRSSDNGQKNYATEDVKGNSSTNTEPHDGMEFESKEEAFSFYREHAKSAGFTAIIKASRRSRISGKFIDAKFACTRYGNKREPAVDAMAEPISTTDIMAIPVKKKRGRTNQSGSKTDCKAGMHVKRMKDGRWVIHSLIKEHNHEIFPDDAYFFRCHGNSDQGESHGDTLHAIHARTKMYVSMTIQSGGYKKLQSQKGGPTNQLKNDQHLRLDEGDTQLMLDHFMFMQDQNPNFFYAVDLNPEQRLRNVFWVDAKGRIDYGNFGDVVFFDTTYIKSEYRLPFAPFIGVNHHSQSFLLGCAFLADETKSTYVWLMQAWRRAMGGRAPQVILTDQEKALKEAIAEVLPESRHCFCLWQILSKVPEKVSCTIKQDGNFMKKFNKCISESCTAEQFEKRWRKMVDRFNLRDNSWLLSTYEDRHQWAPTYMKDIFLAGMSTVQRSDSTISFLDKHMQRKTTFKEFLEQYKTMLQEKYEEEAKADFETWHKQPVLKSPSPFGKQMAATYTHAVFKKFQVEVVGVVACHPRQESEDGDIRSFKVQDFEENRDLIVVLSERTLDISCSCRSFELNGFLCRHAMIVLQISGVHSIPSEYVLRRWTKDAKSIALSTRGSSIILPRIDRYNDLCQQAFKLGDEGSLSQESYAIASAALEEALRKCESITNSAQSTDSNSPPHGLQELEVVNRGNRTSKKDKKYGSSKEGEGPSSLEAPALECYNAQESMQGTIWSN</sequence>
<evidence type="ECO:0000256" key="5">
    <source>
        <dbReference type="PROSITE-ProRule" id="PRU00325"/>
    </source>
</evidence>
<dbReference type="OrthoDB" id="742364at2759"/>
<feature type="region of interest" description="Disordered" evidence="7">
    <location>
        <begin position="48"/>
        <end position="88"/>
    </location>
</feature>
<comment type="similarity">
    <text evidence="1 6">Belongs to the FHY3/FAR1 family.</text>
</comment>
<keyword evidence="4 6" id="KW-0862">Zinc</keyword>
<reference evidence="10 11" key="1">
    <citation type="submission" date="2025-04" db="UniProtKB">
        <authorList>
            <consortium name="RefSeq"/>
        </authorList>
    </citation>
    <scope>IDENTIFICATION</scope>
    <source>
        <tissue evidence="12 13">Leaf</tissue>
    </source>
</reference>
<evidence type="ECO:0000256" key="3">
    <source>
        <dbReference type="ARBA" id="ARBA00022771"/>
    </source>
</evidence>
<evidence type="ECO:0000256" key="1">
    <source>
        <dbReference type="ARBA" id="ARBA00005889"/>
    </source>
</evidence>
<keyword evidence="3 5" id="KW-0863">Zinc-finger</keyword>
<dbReference type="RefSeq" id="XP_048141642.1">
    <property type="nucleotide sequence ID" value="XM_048285685.1"/>
</dbReference>
<evidence type="ECO:0000313" key="9">
    <source>
        <dbReference type="Proteomes" id="UP000827889"/>
    </source>
</evidence>
<dbReference type="Pfam" id="PF04434">
    <property type="entry name" value="SWIM"/>
    <property type="match status" value="1"/>
</dbReference>
<evidence type="ECO:0000313" key="13">
    <source>
        <dbReference type="RefSeq" id="XP_048141643.1"/>
    </source>
</evidence>
<feature type="region of interest" description="Disordered" evidence="7">
    <location>
        <begin position="715"/>
        <end position="764"/>
    </location>
</feature>
<evidence type="ECO:0000256" key="2">
    <source>
        <dbReference type="ARBA" id="ARBA00022723"/>
    </source>
</evidence>
<dbReference type="GeneID" id="115755414"/>
<keyword evidence="9" id="KW-1185">Reference proteome</keyword>
<dbReference type="SMART" id="SM00575">
    <property type="entry name" value="ZnF_PMZ"/>
    <property type="match status" value="1"/>
</dbReference>
<evidence type="ECO:0000313" key="10">
    <source>
        <dbReference type="RefSeq" id="XP_030550658.1"/>
    </source>
</evidence>
<evidence type="ECO:0000313" key="12">
    <source>
        <dbReference type="RefSeq" id="XP_048141642.1"/>
    </source>
</evidence>
<dbReference type="PANTHER" id="PTHR31669:SF62">
    <property type="entry name" value="PROTEIN FAR1-RELATED SEQUENCE 1"/>
    <property type="match status" value="1"/>
</dbReference>
<dbReference type="PANTHER" id="PTHR31669">
    <property type="entry name" value="PROTEIN FAR1-RELATED SEQUENCE 10-RELATED"/>
    <property type="match status" value="1"/>
</dbReference>
<dbReference type="InterPro" id="IPR007527">
    <property type="entry name" value="Znf_SWIM"/>
</dbReference>
<dbReference type="Pfam" id="PF10551">
    <property type="entry name" value="MULE"/>
    <property type="match status" value="1"/>
</dbReference>
<evidence type="ECO:0000256" key="7">
    <source>
        <dbReference type="SAM" id="MobiDB-lite"/>
    </source>
</evidence>